<evidence type="ECO:0000313" key="3">
    <source>
        <dbReference type="Proteomes" id="UP001365542"/>
    </source>
</evidence>
<reference evidence="2 3" key="1">
    <citation type="submission" date="2019-10" db="EMBL/GenBank/DDBJ databases">
        <authorList>
            <person name="Palmer J.M."/>
        </authorList>
    </citation>
    <scope>NUCLEOTIDE SEQUENCE [LARGE SCALE GENOMIC DNA]</scope>
    <source>
        <strain evidence="2 3">TWF694</strain>
    </source>
</reference>
<accession>A0AAV9X433</accession>
<evidence type="ECO:0000313" key="2">
    <source>
        <dbReference type="EMBL" id="KAK6535457.1"/>
    </source>
</evidence>
<keyword evidence="1" id="KW-0732">Signal</keyword>
<dbReference type="EMBL" id="JAVHJO010000010">
    <property type="protein sequence ID" value="KAK6535457.1"/>
    <property type="molecule type" value="Genomic_DNA"/>
</dbReference>
<dbReference type="AlphaFoldDB" id="A0AAV9X433"/>
<proteinExistence type="predicted"/>
<protein>
    <submittedName>
        <fullName evidence="2">Uncharacterized protein</fullName>
    </submittedName>
</protein>
<name>A0AAV9X433_9PEZI</name>
<comment type="caution">
    <text evidence="2">The sequence shown here is derived from an EMBL/GenBank/DDBJ whole genome shotgun (WGS) entry which is preliminary data.</text>
</comment>
<feature type="signal peptide" evidence="1">
    <location>
        <begin position="1"/>
        <end position="22"/>
    </location>
</feature>
<gene>
    <name evidence="2" type="ORF">TWF694_001915</name>
</gene>
<dbReference type="Proteomes" id="UP001365542">
    <property type="component" value="Unassembled WGS sequence"/>
</dbReference>
<feature type="chain" id="PRO_5043979127" evidence="1">
    <location>
        <begin position="23"/>
        <end position="310"/>
    </location>
</feature>
<evidence type="ECO:0000256" key="1">
    <source>
        <dbReference type="SAM" id="SignalP"/>
    </source>
</evidence>
<sequence>MLINSTTLALLVLLHFLPLVKPQVATLRSTTGDTTALATYLNGGPLTEFSLPQACNTVLSSDVETFTLPENLRAGSGVDILVYSKFLVGCYASGPSSCCPPNWKESYFYETVSSTGARGSCPVGYTTLPATTLVDYIPPGSLRNTEIVYLYSANQTAKPCCPTFIYSRSTIATYTAELILSFESSPNTLPHTNSYASCIYRQPDIDTSYTSSGTTVSVDNLFWAHALYVFTSTETQATTSNISSTESNAQTIGTVSPTSTLAEPGVAASSGVLSSTGLVPTATGSNSGATRLARSRYLFWITFVLALACF</sequence>
<organism evidence="2 3">
    <name type="scientific">Orbilia ellipsospora</name>
    <dbReference type="NCBI Taxonomy" id="2528407"/>
    <lineage>
        <taxon>Eukaryota</taxon>
        <taxon>Fungi</taxon>
        <taxon>Dikarya</taxon>
        <taxon>Ascomycota</taxon>
        <taxon>Pezizomycotina</taxon>
        <taxon>Orbiliomycetes</taxon>
        <taxon>Orbiliales</taxon>
        <taxon>Orbiliaceae</taxon>
        <taxon>Orbilia</taxon>
    </lineage>
</organism>
<keyword evidence="3" id="KW-1185">Reference proteome</keyword>